<keyword evidence="3" id="KW-1185">Reference proteome</keyword>
<feature type="region of interest" description="Disordered" evidence="1">
    <location>
        <begin position="30"/>
        <end position="62"/>
    </location>
</feature>
<reference evidence="2" key="1">
    <citation type="journal article" date="2022" name="bioRxiv">
        <title>Sequencing and chromosome-scale assembly of the giantPleurodeles waltlgenome.</title>
        <authorList>
            <person name="Brown T."/>
            <person name="Elewa A."/>
            <person name="Iarovenko S."/>
            <person name="Subramanian E."/>
            <person name="Araus A.J."/>
            <person name="Petzold A."/>
            <person name="Susuki M."/>
            <person name="Suzuki K.-i.T."/>
            <person name="Hayashi T."/>
            <person name="Toyoda A."/>
            <person name="Oliveira C."/>
            <person name="Osipova E."/>
            <person name="Leigh N.D."/>
            <person name="Simon A."/>
            <person name="Yun M.H."/>
        </authorList>
    </citation>
    <scope>NUCLEOTIDE SEQUENCE</scope>
    <source>
        <strain evidence="2">20211129_DDA</strain>
        <tissue evidence="2">Liver</tissue>
    </source>
</reference>
<evidence type="ECO:0000313" key="3">
    <source>
        <dbReference type="Proteomes" id="UP001066276"/>
    </source>
</evidence>
<organism evidence="2 3">
    <name type="scientific">Pleurodeles waltl</name>
    <name type="common">Iberian ribbed newt</name>
    <dbReference type="NCBI Taxonomy" id="8319"/>
    <lineage>
        <taxon>Eukaryota</taxon>
        <taxon>Metazoa</taxon>
        <taxon>Chordata</taxon>
        <taxon>Craniata</taxon>
        <taxon>Vertebrata</taxon>
        <taxon>Euteleostomi</taxon>
        <taxon>Amphibia</taxon>
        <taxon>Batrachia</taxon>
        <taxon>Caudata</taxon>
        <taxon>Salamandroidea</taxon>
        <taxon>Salamandridae</taxon>
        <taxon>Pleurodelinae</taxon>
        <taxon>Pleurodeles</taxon>
    </lineage>
</organism>
<comment type="caution">
    <text evidence="2">The sequence shown here is derived from an EMBL/GenBank/DDBJ whole genome shotgun (WGS) entry which is preliminary data.</text>
</comment>
<evidence type="ECO:0000256" key="1">
    <source>
        <dbReference type="SAM" id="MobiDB-lite"/>
    </source>
</evidence>
<name>A0AAV7P2P9_PLEWA</name>
<dbReference type="AlphaFoldDB" id="A0AAV7P2P9"/>
<gene>
    <name evidence="2" type="ORF">NDU88_001051</name>
</gene>
<evidence type="ECO:0000313" key="2">
    <source>
        <dbReference type="EMBL" id="KAJ1122565.1"/>
    </source>
</evidence>
<accession>A0AAV7P2P9</accession>
<dbReference type="EMBL" id="JANPWB010000011">
    <property type="protein sequence ID" value="KAJ1122565.1"/>
    <property type="molecule type" value="Genomic_DNA"/>
</dbReference>
<sequence>MRRAGPVESGLVFGLSACVLAHLKHLKGGRLRPSPSGKLLQPSPRATSAGACDNRGGHDMGFATGQAATRRIDPGLGASFSSRGVRAHTDLLGDTPLPLLPFLAWDPDVTRTQAESESCGL</sequence>
<proteinExistence type="predicted"/>
<protein>
    <submittedName>
        <fullName evidence="2">Uncharacterized protein</fullName>
    </submittedName>
</protein>
<dbReference type="Proteomes" id="UP001066276">
    <property type="component" value="Chromosome 7"/>
</dbReference>